<dbReference type="AlphaFoldDB" id="A0A139X4A9"/>
<reference evidence="8 9" key="1">
    <citation type="journal article" date="2013" name="Genome Biol. Evol.">
        <title>Genomes of Stigonematalean cyanobacteria (subsection V) and the evolution of oxygenic photosynthesis from prokaryotes to plastids.</title>
        <authorList>
            <person name="Dagan T."/>
            <person name="Roettger M."/>
            <person name="Stucken K."/>
            <person name="Landan G."/>
            <person name="Koch R."/>
            <person name="Major P."/>
            <person name="Gould S.B."/>
            <person name="Goremykin V.V."/>
            <person name="Rippka R."/>
            <person name="Tandeau de Marsac N."/>
            <person name="Gugger M."/>
            <person name="Lockhart P.J."/>
            <person name="Allen J.F."/>
            <person name="Brune I."/>
            <person name="Maus I."/>
            <person name="Puhler A."/>
            <person name="Martin W.F."/>
        </authorList>
    </citation>
    <scope>NUCLEOTIDE SEQUENCE [LARGE SCALE GENOMIC DNA]</scope>
    <source>
        <strain evidence="8 9">PCC 7110</strain>
    </source>
</reference>
<evidence type="ECO:0000256" key="2">
    <source>
        <dbReference type="ARBA" id="ARBA00010742"/>
    </source>
</evidence>
<dbReference type="SUPFAM" id="SSF53850">
    <property type="entry name" value="Periplasmic binding protein-like II"/>
    <property type="match status" value="1"/>
</dbReference>
<feature type="domain" description="Solute-binding protein family 3/N-terminal" evidence="7">
    <location>
        <begin position="52"/>
        <end position="267"/>
    </location>
</feature>
<dbReference type="CDD" id="cd13557">
    <property type="entry name" value="PBP2_SsuA"/>
    <property type="match status" value="1"/>
</dbReference>
<dbReference type="GO" id="GO:0016020">
    <property type="term" value="C:membrane"/>
    <property type="evidence" value="ECO:0007669"/>
    <property type="project" value="InterPro"/>
</dbReference>
<dbReference type="Gene3D" id="3.40.190.10">
    <property type="entry name" value="Periplasmic binding protein-like II"/>
    <property type="match status" value="2"/>
</dbReference>
<evidence type="ECO:0000313" key="8">
    <source>
        <dbReference type="EMBL" id="KYC39537.1"/>
    </source>
</evidence>
<dbReference type="EMBL" id="ANNX02000035">
    <property type="protein sequence ID" value="KYC39537.1"/>
    <property type="molecule type" value="Genomic_DNA"/>
</dbReference>
<keyword evidence="3" id="KW-0813">Transport</keyword>
<dbReference type="SMART" id="SM00062">
    <property type="entry name" value="PBPb"/>
    <property type="match status" value="1"/>
</dbReference>
<protein>
    <recommendedName>
        <fullName evidence="6">Putative aliphatic sulfonates-binding protein</fullName>
    </recommendedName>
</protein>
<dbReference type="NCBIfam" id="TIGR01728">
    <property type="entry name" value="SsuA_fam"/>
    <property type="match status" value="1"/>
</dbReference>
<gene>
    <name evidence="8" type="ORF">WA1_33040</name>
</gene>
<dbReference type="InterPro" id="IPR001638">
    <property type="entry name" value="Solute-binding_3/MltF_N"/>
</dbReference>
<comment type="similarity">
    <text evidence="2">Belongs to the bacterial solute-binding protein SsuA/TauA family.</text>
</comment>
<evidence type="ECO:0000259" key="7">
    <source>
        <dbReference type="SMART" id="SM00062"/>
    </source>
</evidence>
<evidence type="ECO:0000256" key="4">
    <source>
        <dbReference type="ARBA" id="ARBA00022729"/>
    </source>
</evidence>
<dbReference type="PANTHER" id="PTHR30024">
    <property type="entry name" value="ALIPHATIC SULFONATES-BINDING PROTEIN-RELATED"/>
    <property type="match status" value="1"/>
</dbReference>
<evidence type="ECO:0000256" key="3">
    <source>
        <dbReference type="ARBA" id="ARBA00022448"/>
    </source>
</evidence>
<dbReference type="InterPro" id="IPR015168">
    <property type="entry name" value="SsuA/THI5"/>
</dbReference>
<dbReference type="GO" id="GO:0042597">
    <property type="term" value="C:periplasmic space"/>
    <property type="evidence" value="ECO:0007669"/>
    <property type="project" value="UniProtKB-SubCell"/>
</dbReference>
<comment type="subcellular location">
    <subcellularLocation>
        <location evidence="1">Periplasm</location>
    </subcellularLocation>
</comment>
<evidence type="ECO:0000256" key="6">
    <source>
        <dbReference type="ARBA" id="ARBA00070228"/>
    </source>
</evidence>
<dbReference type="FunFam" id="3.40.190.10:FF:000050">
    <property type="entry name" value="Sulfonate ABC transporter substrate-binding protein"/>
    <property type="match status" value="1"/>
</dbReference>
<accession>A0A139X4A9</accession>
<dbReference type="Proteomes" id="UP000076925">
    <property type="component" value="Unassembled WGS sequence"/>
</dbReference>
<organism evidence="8 9">
    <name type="scientific">Scytonema hofmannii PCC 7110</name>
    <dbReference type="NCBI Taxonomy" id="128403"/>
    <lineage>
        <taxon>Bacteria</taxon>
        <taxon>Bacillati</taxon>
        <taxon>Cyanobacteriota</taxon>
        <taxon>Cyanophyceae</taxon>
        <taxon>Nostocales</taxon>
        <taxon>Scytonemataceae</taxon>
        <taxon>Scytonema</taxon>
    </lineage>
</organism>
<proteinExistence type="inferred from homology"/>
<dbReference type="RefSeq" id="WP_026135079.1">
    <property type="nucleotide sequence ID" value="NZ_KQ976354.1"/>
</dbReference>
<comment type="function">
    <text evidence="5">Part of a binding-protein-dependent transport system for aliphatic sulfonates. Putative binding protein.</text>
</comment>
<sequence length="349" mass="38993">MNREHLQQRRLFLKRFMQYSLLGISGFSVPLIEEFVEKAQAETKPSGINTNVVRMGYQTSGDIIRIKGVLEPRLKELGVSVEWAPFPAGPQLLEAMNADRVDIGSVGETPPIFAQAAGAQLVYIAGRKPSKGEGSGLIVRQDSPFRRVADLKGQKVIFQKGSASHYLLLRALQEAGLKFSDVQAVSLTPAEARDAFLQKKIDAWVTWDPFYAFVQKNAGARTLRNAARIATQGGFYLSRREFATQNPGVVKVILEEIDKLGQWAEANPTEIVKILAPELKLEPSLLEVVVRRRTYSLRKLTPSIVKEQQRIADAFYQEKVIPRKIDLKQALLTPQQYAAITPARLVSQR</sequence>
<evidence type="ECO:0000313" key="9">
    <source>
        <dbReference type="Proteomes" id="UP000076925"/>
    </source>
</evidence>
<dbReference type="STRING" id="128403.WA1_33040"/>
<evidence type="ECO:0000256" key="1">
    <source>
        <dbReference type="ARBA" id="ARBA00004418"/>
    </source>
</evidence>
<dbReference type="Pfam" id="PF09084">
    <property type="entry name" value="NMT1"/>
    <property type="match status" value="1"/>
</dbReference>
<keyword evidence="9" id="KW-1185">Reference proteome</keyword>
<name>A0A139X4A9_9CYAN</name>
<dbReference type="GO" id="GO:0042626">
    <property type="term" value="F:ATPase-coupled transmembrane transporter activity"/>
    <property type="evidence" value="ECO:0007669"/>
    <property type="project" value="InterPro"/>
</dbReference>
<dbReference type="PANTHER" id="PTHR30024:SF42">
    <property type="entry name" value="ALIPHATIC SULFONATES-BINDING PROTEIN-RELATED"/>
    <property type="match status" value="1"/>
</dbReference>
<comment type="caution">
    <text evidence="8">The sequence shown here is derived from an EMBL/GenBank/DDBJ whole genome shotgun (WGS) entry which is preliminary data.</text>
</comment>
<keyword evidence="4" id="KW-0732">Signal</keyword>
<evidence type="ECO:0000256" key="5">
    <source>
        <dbReference type="ARBA" id="ARBA00055538"/>
    </source>
</evidence>
<dbReference type="OrthoDB" id="527543at2"/>
<dbReference type="InterPro" id="IPR010067">
    <property type="entry name" value="ABC_SsuA_sub-bd"/>
</dbReference>